<dbReference type="GO" id="GO:0005829">
    <property type="term" value="C:cytosol"/>
    <property type="evidence" value="ECO:0007669"/>
    <property type="project" value="TreeGrafter"/>
</dbReference>
<dbReference type="PANTHER" id="PTHR43210:SF5">
    <property type="entry name" value="DETHIOBIOTIN SYNTHETASE"/>
    <property type="match status" value="1"/>
</dbReference>
<sequence>MTAAQACPHTYFIAGTDTGIGKTFVTALLLRTAHLSGLRALGMKPVAAGVDAHGRNEDVQALVAASNVPMTDAVRADVNPFLYQAAVSPHIAAREEGRPVDLAAIAAARQRLAAQADVLLVEGVGGWRAPLSDTLDSADLACALQRPPMPVVLVVGLRLGCLNHALLTAEAIAARGLRLAGWLGNHIDPAMQRQADNVRYLQAQLQQAYGAPCLGLVPHVAGEAERGGPALDALAQRLLPRLRLPWLPEGVKMLPDAGFL</sequence>
<keyword evidence="1 8" id="KW-0963">Cytoplasm</keyword>
<keyword evidence="5 8" id="KW-0093">Biotin biosynthesis</keyword>
<feature type="binding site" evidence="8">
    <location>
        <begin position="122"/>
        <end position="125"/>
    </location>
    <ligand>
        <name>ATP</name>
        <dbReference type="ChEBI" id="CHEBI:30616"/>
    </ligand>
</feature>
<dbReference type="EMBL" id="RDQM01000007">
    <property type="protein sequence ID" value="RMW98522.1"/>
    <property type="molecule type" value="Genomic_DNA"/>
</dbReference>
<feature type="binding site" evidence="8">
    <location>
        <position position="23"/>
    </location>
    <ligand>
        <name>Mg(2+)</name>
        <dbReference type="ChEBI" id="CHEBI:18420"/>
    </ligand>
</feature>
<feature type="binding site" evidence="8">
    <location>
        <begin position="19"/>
        <end position="24"/>
    </location>
    <ligand>
        <name>ATP</name>
        <dbReference type="ChEBI" id="CHEBI:30616"/>
    </ligand>
</feature>
<dbReference type="GO" id="GO:0005524">
    <property type="term" value="F:ATP binding"/>
    <property type="evidence" value="ECO:0007669"/>
    <property type="project" value="UniProtKB-UniRule"/>
</dbReference>
<dbReference type="InterPro" id="IPR027417">
    <property type="entry name" value="P-loop_NTPase"/>
</dbReference>
<feature type="binding site" evidence="8">
    <location>
        <position position="58"/>
    </location>
    <ligand>
        <name>ATP</name>
        <dbReference type="ChEBI" id="CHEBI:30616"/>
    </ligand>
</feature>
<keyword evidence="6 8" id="KW-0067">ATP-binding</keyword>
<evidence type="ECO:0000313" key="10">
    <source>
        <dbReference type="Proteomes" id="UP000267521"/>
    </source>
</evidence>
<dbReference type="FunFam" id="3.40.50.300:FF:000292">
    <property type="entry name" value="ATP-dependent dethiobiotin synthetase BioD"/>
    <property type="match status" value="1"/>
</dbReference>
<dbReference type="EC" id="6.3.3.3" evidence="8"/>
<comment type="subunit">
    <text evidence="8">Homodimer.</text>
</comment>
<evidence type="ECO:0000313" key="9">
    <source>
        <dbReference type="EMBL" id="RMW98522.1"/>
    </source>
</evidence>
<feature type="binding site" evidence="8">
    <location>
        <position position="58"/>
    </location>
    <ligand>
        <name>Mg(2+)</name>
        <dbReference type="ChEBI" id="CHEBI:18420"/>
    </ligand>
</feature>
<dbReference type="Gene3D" id="3.40.50.300">
    <property type="entry name" value="P-loop containing nucleotide triphosphate hydrolases"/>
    <property type="match status" value="1"/>
</dbReference>
<evidence type="ECO:0000256" key="8">
    <source>
        <dbReference type="HAMAP-Rule" id="MF_00336"/>
    </source>
</evidence>
<dbReference type="GO" id="GO:0004141">
    <property type="term" value="F:dethiobiotin synthase activity"/>
    <property type="evidence" value="ECO:0007669"/>
    <property type="project" value="UniProtKB-UniRule"/>
</dbReference>
<dbReference type="PANTHER" id="PTHR43210">
    <property type="entry name" value="DETHIOBIOTIN SYNTHETASE"/>
    <property type="match status" value="1"/>
</dbReference>
<dbReference type="Pfam" id="PF13500">
    <property type="entry name" value="AAA_26"/>
    <property type="match status" value="1"/>
</dbReference>
<feature type="binding site" evidence="8">
    <location>
        <begin position="185"/>
        <end position="186"/>
    </location>
    <ligand>
        <name>ATP</name>
        <dbReference type="ChEBI" id="CHEBI:30616"/>
    </ligand>
</feature>
<proteinExistence type="inferred from homology"/>
<protein>
    <recommendedName>
        <fullName evidence="8">ATP-dependent dethiobiotin synthetase BioD</fullName>
        <ecNumber evidence="8">6.3.3.3</ecNumber>
    </recommendedName>
    <alternativeName>
        <fullName evidence="8">DTB synthetase</fullName>
        <shortName evidence="8">DTBS</shortName>
    </alternativeName>
    <alternativeName>
        <fullName evidence="8">Dethiobiotin synthase</fullName>
    </alternativeName>
</protein>
<comment type="pathway">
    <text evidence="8">Cofactor biosynthesis; biotin biosynthesis; biotin from 7,8-diaminononanoate: step 1/2.</text>
</comment>
<comment type="cofactor">
    <cofactor evidence="8">
        <name>Mg(2+)</name>
        <dbReference type="ChEBI" id="CHEBI:18420"/>
    </cofactor>
</comment>
<accession>A0A3M6Q5Q4</accession>
<dbReference type="Proteomes" id="UP000267521">
    <property type="component" value="Unassembled WGS sequence"/>
</dbReference>
<feature type="active site" evidence="8">
    <location>
        <position position="44"/>
    </location>
</feature>
<evidence type="ECO:0000256" key="3">
    <source>
        <dbReference type="ARBA" id="ARBA00022723"/>
    </source>
</evidence>
<comment type="caution">
    <text evidence="8">Lacks conserved residue(s) required for the propagation of feature annotation.</text>
</comment>
<evidence type="ECO:0000256" key="5">
    <source>
        <dbReference type="ARBA" id="ARBA00022756"/>
    </source>
</evidence>
<reference evidence="9 10" key="1">
    <citation type="submission" date="2018-10" db="EMBL/GenBank/DDBJ databases">
        <title>Comamonadaceae CDC group NO-1 genome sequencing and assembly.</title>
        <authorList>
            <person name="Bernier A.-M."/>
            <person name="Bernard K."/>
        </authorList>
    </citation>
    <scope>NUCLEOTIDE SEQUENCE [LARGE SCALE GENOMIC DNA]</scope>
    <source>
        <strain evidence="9 10">NML970147</strain>
    </source>
</reference>
<comment type="catalytic activity">
    <reaction evidence="8">
        <text>(7R,8S)-7,8-diammoniononanoate + CO2 + ATP = (4R,5S)-dethiobiotin + ADP + phosphate + 3 H(+)</text>
        <dbReference type="Rhea" id="RHEA:15805"/>
        <dbReference type="ChEBI" id="CHEBI:15378"/>
        <dbReference type="ChEBI" id="CHEBI:16526"/>
        <dbReference type="ChEBI" id="CHEBI:30616"/>
        <dbReference type="ChEBI" id="CHEBI:43474"/>
        <dbReference type="ChEBI" id="CHEBI:149469"/>
        <dbReference type="ChEBI" id="CHEBI:149473"/>
        <dbReference type="ChEBI" id="CHEBI:456216"/>
        <dbReference type="EC" id="6.3.3.3"/>
    </reaction>
</comment>
<comment type="similarity">
    <text evidence="8">Belongs to the dethiobiotin synthetase family.</text>
</comment>
<dbReference type="RefSeq" id="WP_122238233.1">
    <property type="nucleotide sequence ID" value="NZ_RDQM01000007.1"/>
</dbReference>
<dbReference type="HAMAP" id="MF_00336">
    <property type="entry name" value="BioD"/>
    <property type="match status" value="1"/>
</dbReference>
<dbReference type="NCBIfam" id="TIGR00347">
    <property type="entry name" value="bioD"/>
    <property type="match status" value="1"/>
</dbReference>
<evidence type="ECO:0000256" key="2">
    <source>
        <dbReference type="ARBA" id="ARBA00022598"/>
    </source>
</evidence>
<feature type="binding site" evidence="8">
    <location>
        <position position="122"/>
    </location>
    <ligand>
        <name>Mg(2+)</name>
        <dbReference type="ChEBI" id="CHEBI:18420"/>
    </ligand>
</feature>
<comment type="subcellular location">
    <subcellularLocation>
        <location evidence="8">Cytoplasm</location>
    </subcellularLocation>
</comment>
<keyword evidence="3 8" id="KW-0479">Metal-binding</keyword>
<gene>
    <name evidence="8 9" type="primary">bioD</name>
    <name evidence="9" type="ORF">EBQ26_06605</name>
</gene>
<dbReference type="CDD" id="cd03109">
    <property type="entry name" value="DTBS"/>
    <property type="match status" value="1"/>
</dbReference>
<dbReference type="GO" id="GO:0042803">
    <property type="term" value="F:protein homodimerization activity"/>
    <property type="evidence" value="ECO:0007669"/>
    <property type="project" value="UniProtKB-ARBA"/>
</dbReference>
<dbReference type="GO" id="GO:0000287">
    <property type="term" value="F:magnesium ion binding"/>
    <property type="evidence" value="ECO:0007669"/>
    <property type="project" value="UniProtKB-UniRule"/>
</dbReference>
<dbReference type="SUPFAM" id="SSF52540">
    <property type="entry name" value="P-loop containing nucleoside triphosphate hydrolases"/>
    <property type="match status" value="1"/>
</dbReference>
<evidence type="ECO:0000256" key="1">
    <source>
        <dbReference type="ARBA" id="ARBA00022490"/>
    </source>
</evidence>
<dbReference type="PIRSF" id="PIRSF006755">
    <property type="entry name" value="DTB_synth"/>
    <property type="match status" value="1"/>
</dbReference>
<name>A0A3M6Q5Q4_9BURK</name>
<dbReference type="InterPro" id="IPR004472">
    <property type="entry name" value="DTB_synth_BioD"/>
</dbReference>
<dbReference type="GO" id="GO:0009102">
    <property type="term" value="P:biotin biosynthetic process"/>
    <property type="evidence" value="ECO:0007669"/>
    <property type="project" value="UniProtKB-UniRule"/>
</dbReference>
<keyword evidence="7 8" id="KW-0460">Magnesium</keyword>
<dbReference type="UniPathway" id="UPA00078">
    <property type="reaction ID" value="UER00161"/>
</dbReference>
<keyword evidence="2 8" id="KW-0436">Ligase</keyword>
<evidence type="ECO:0000256" key="6">
    <source>
        <dbReference type="ARBA" id="ARBA00022840"/>
    </source>
</evidence>
<keyword evidence="4 8" id="KW-0547">Nucleotide-binding</keyword>
<evidence type="ECO:0000256" key="7">
    <source>
        <dbReference type="ARBA" id="ARBA00022842"/>
    </source>
</evidence>
<organism evidence="9 10">
    <name type="scientific">Allofranklinella schreckenbergeri</name>
    <dbReference type="NCBI Taxonomy" id="1076744"/>
    <lineage>
        <taxon>Bacteria</taxon>
        <taxon>Pseudomonadati</taxon>
        <taxon>Pseudomonadota</taxon>
        <taxon>Betaproteobacteria</taxon>
        <taxon>Burkholderiales</taxon>
        <taxon>Comamonadaceae</taxon>
        <taxon>Allofranklinella</taxon>
    </lineage>
</organism>
<comment type="function">
    <text evidence="8">Catalyzes a mechanistically unusual reaction, the ATP-dependent insertion of CO2 between the N7 and N8 nitrogen atoms of 7,8-diaminopelargonic acid (DAPA, also called 7,8-diammoniononanoate) to form a ureido ring.</text>
</comment>
<dbReference type="AlphaFoldDB" id="A0A3M6Q5Q4"/>
<comment type="caution">
    <text evidence="9">The sequence shown here is derived from an EMBL/GenBank/DDBJ whole genome shotgun (WGS) entry which is preliminary data.</text>
</comment>
<evidence type="ECO:0000256" key="4">
    <source>
        <dbReference type="ARBA" id="ARBA00022741"/>
    </source>
</evidence>
<feature type="binding site" evidence="8">
    <location>
        <begin position="218"/>
        <end position="220"/>
    </location>
    <ligand>
        <name>ATP</name>
        <dbReference type="ChEBI" id="CHEBI:30616"/>
    </ligand>
</feature>